<evidence type="ECO:0000256" key="4">
    <source>
        <dbReference type="ARBA" id="ARBA00022692"/>
    </source>
</evidence>
<feature type="domain" description="EamA" evidence="8">
    <location>
        <begin position="13"/>
        <end position="140"/>
    </location>
</feature>
<dbReference type="Pfam" id="PF00892">
    <property type="entry name" value="EamA"/>
    <property type="match status" value="2"/>
</dbReference>
<dbReference type="RefSeq" id="WP_103202357.1">
    <property type="nucleotide sequence ID" value="NZ_CVTD020000015.1"/>
</dbReference>
<feature type="transmembrane region" description="Helical" evidence="7">
    <location>
        <begin position="178"/>
        <end position="198"/>
    </location>
</feature>
<evidence type="ECO:0000256" key="7">
    <source>
        <dbReference type="SAM" id="Phobius"/>
    </source>
</evidence>
<dbReference type="PANTHER" id="PTHR42920">
    <property type="entry name" value="OS03G0707200 PROTEIN-RELATED"/>
    <property type="match status" value="1"/>
</dbReference>
<dbReference type="OrthoDB" id="9805239at2"/>
<evidence type="ECO:0000256" key="2">
    <source>
        <dbReference type="ARBA" id="ARBA00007362"/>
    </source>
</evidence>
<feature type="transmembrane region" description="Helical" evidence="7">
    <location>
        <begin position="153"/>
        <end position="171"/>
    </location>
</feature>
<accession>A0A0H5SFH9</accession>
<dbReference type="SUPFAM" id="SSF103481">
    <property type="entry name" value="Multidrug resistance efflux transporter EmrE"/>
    <property type="match status" value="2"/>
</dbReference>
<keyword evidence="3" id="KW-1003">Cell membrane</keyword>
<dbReference type="EMBL" id="CVTD020000015">
    <property type="protein sequence ID" value="CRZ34232.1"/>
    <property type="molecule type" value="Genomic_DNA"/>
</dbReference>
<gene>
    <name evidence="9" type="ORF">HHT355_1029</name>
</gene>
<reference evidence="9 10" key="1">
    <citation type="submission" date="2015-06" db="EMBL/GenBank/DDBJ databases">
        <authorList>
            <person name="Wibberg Daniel"/>
        </authorList>
    </citation>
    <scope>NUCLEOTIDE SEQUENCE [LARGE SCALE GENOMIC DNA]</scope>
    <source>
        <strain evidence="9 10">T3/55T</strain>
    </source>
</reference>
<feature type="transmembrane region" description="Helical" evidence="7">
    <location>
        <begin position="266"/>
        <end position="284"/>
    </location>
</feature>
<evidence type="ECO:0000256" key="5">
    <source>
        <dbReference type="ARBA" id="ARBA00022989"/>
    </source>
</evidence>
<keyword evidence="10" id="KW-1185">Reference proteome</keyword>
<comment type="similarity">
    <text evidence="2">Belongs to the EamA transporter family.</text>
</comment>
<feature type="transmembrane region" description="Helical" evidence="7">
    <location>
        <begin position="123"/>
        <end position="141"/>
    </location>
</feature>
<feature type="transmembrane region" description="Helical" evidence="7">
    <location>
        <begin position="41"/>
        <end position="61"/>
    </location>
</feature>
<protein>
    <submittedName>
        <fullName evidence="9">Putative membrane protein</fullName>
    </submittedName>
</protein>
<comment type="subcellular location">
    <subcellularLocation>
        <location evidence="1">Cell membrane</location>
        <topology evidence="1">Multi-pass membrane protein</topology>
    </subcellularLocation>
</comment>
<keyword evidence="5 7" id="KW-1133">Transmembrane helix</keyword>
<sequence>MEKQSGKNIASKLALFGASVIWGSSFLVVKKSMDSMQPHTLLALRFTIGSILLCIIFMNRLKNLNKEYFLKGGIIGVFLFIAYSLQTIGITDTTPGKNAFLTAIYCVIVPYLYWIIEKNKPDIYNIFAGILCLTGIGFVSLNNDFKIRFGDTFTLISGFFYAAHMVALSKLTKDKDPVLLTIVQFGYTAIFSWIIALLFEDIPRSWKQNVIFEVLYLSVFATAVALLLQTIGQKYTKPAPASIILSLEAVFGVLFSVIFYEEEVTFKLMIGFLLIFISVITSESKWDFLKKNK</sequence>
<keyword evidence="6 7" id="KW-0472">Membrane</keyword>
<feature type="transmembrane region" description="Helical" evidence="7">
    <location>
        <begin position="240"/>
        <end position="260"/>
    </location>
</feature>
<feature type="transmembrane region" description="Helical" evidence="7">
    <location>
        <begin position="12"/>
        <end position="29"/>
    </location>
</feature>
<name>A0A0H5SFH9_HERHM</name>
<dbReference type="AlphaFoldDB" id="A0A0H5SFH9"/>
<evidence type="ECO:0000259" key="8">
    <source>
        <dbReference type="Pfam" id="PF00892"/>
    </source>
</evidence>
<dbReference type="GO" id="GO:0005886">
    <property type="term" value="C:plasma membrane"/>
    <property type="evidence" value="ECO:0007669"/>
    <property type="project" value="UniProtKB-SubCell"/>
</dbReference>
<feature type="transmembrane region" description="Helical" evidence="7">
    <location>
        <begin position="98"/>
        <end position="116"/>
    </location>
</feature>
<dbReference type="Proteomes" id="UP000236497">
    <property type="component" value="Unassembled WGS sequence"/>
</dbReference>
<evidence type="ECO:0000313" key="10">
    <source>
        <dbReference type="Proteomes" id="UP000236497"/>
    </source>
</evidence>
<dbReference type="InterPro" id="IPR051258">
    <property type="entry name" value="Diverse_Substrate_Transporter"/>
</dbReference>
<dbReference type="InterPro" id="IPR037185">
    <property type="entry name" value="EmrE-like"/>
</dbReference>
<keyword evidence="4 7" id="KW-0812">Transmembrane</keyword>
<feature type="domain" description="EamA" evidence="8">
    <location>
        <begin position="149"/>
        <end position="280"/>
    </location>
</feature>
<feature type="transmembrane region" description="Helical" evidence="7">
    <location>
        <begin position="210"/>
        <end position="228"/>
    </location>
</feature>
<evidence type="ECO:0000256" key="6">
    <source>
        <dbReference type="ARBA" id="ARBA00023136"/>
    </source>
</evidence>
<evidence type="ECO:0000256" key="1">
    <source>
        <dbReference type="ARBA" id="ARBA00004651"/>
    </source>
</evidence>
<dbReference type="PANTHER" id="PTHR42920:SF5">
    <property type="entry name" value="EAMA DOMAIN-CONTAINING PROTEIN"/>
    <property type="match status" value="1"/>
</dbReference>
<dbReference type="InterPro" id="IPR000620">
    <property type="entry name" value="EamA_dom"/>
</dbReference>
<evidence type="ECO:0000313" key="9">
    <source>
        <dbReference type="EMBL" id="CRZ34232.1"/>
    </source>
</evidence>
<feature type="transmembrane region" description="Helical" evidence="7">
    <location>
        <begin position="68"/>
        <end position="86"/>
    </location>
</feature>
<proteinExistence type="inferred from homology"/>
<organism evidence="9 10">
    <name type="scientific">Herbinix hemicellulosilytica</name>
    <dbReference type="NCBI Taxonomy" id="1564487"/>
    <lineage>
        <taxon>Bacteria</taxon>
        <taxon>Bacillati</taxon>
        <taxon>Bacillota</taxon>
        <taxon>Clostridia</taxon>
        <taxon>Lachnospirales</taxon>
        <taxon>Lachnospiraceae</taxon>
        <taxon>Herbinix</taxon>
    </lineage>
</organism>
<evidence type="ECO:0000256" key="3">
    <source>
        <dbReference type="ARBA" id="ARBA00022475"/>
    </source>
</evidence>